<gene>
    <name evidence="1" type="ordered locus">SPA1596</name>
</gene>
<dbReference type="EMBL" id="CP000026">
    <property type="protein sequence ID" value="AAV77525.1"/>
    <property type="molecule type" value="Genomic_DNA"/>
</dbReference>
<reference evidence="1 2" key="1">
    <citation type="journal article" date="2004" name="Nat. Genet.">
        <title>Comparison of genome degradation in Paratyphi A and Typhi, human-restricted serovars of Salmonella enterica that cause typhoid.</title>
        <authorList>
            <person name="McClelland M."/>
            <person name="Sanderson K.E."/>
            <person name="Clifton S.W."/>
            <person name="Latreille P."/>
            <person name="Porwollik S."/>
            <person name="Sabo A."/>
            <person name="Meyer R."/>
            <person name="Bieri T."/>
            <person name="Ozersky P."/>
            <person name="McLellan M."/>
            <person name="Harkins C.R."/>
            <person name="Wang C."/>
            <person name="Nguyen C."/>
            <person name="Berghoff A."/>
            <person name="Elliott G."/>
            <person name="Kohlberg S."/>
            <person name="Strong C."/>
            <person name="Du F."/>
            <person name="Carter J."/>
            <person name="Kremizki C."/>
            <person name="Layman D."/>
            <person name="Leonard S."/>
            <person name="Sun H."/>
            <person name="Fulton L."/>
            <person name="Nash W."/>
            <person name="Miner T."/>
            <person name="Minx P."/>
            <person name="Delehaunty K."/>
            <person name="Fronick C."/>
            <person name="Magrini V."/>
            <person name="Nhan M."/>
            <person name="Warren W."/>
            <person name="Florea L."/>
            <person name="Spieth J."/>
            <person name="Wilson R.K."/>
        </authorList>
    </citation>
    <scope>NUCLEOTIDE SEQUENCE [LARGE SCALE GENOMIC DNA]</scope>
    <source>
        <strain evidence="2">ATCC 9150 / SARB42</strain>
    </source>
</reference>
<evidence type="ECO:0000313" key="1">
    <source>
        <dbReference type="EMBL" id="AAV77525.1"/>
    </source>
</evidence>
<protein>
    <submittedName>
        <fullName evidence="1">Uncharacterized protein</fullName>
    </submittedName>
</protein>
<dbReference type="KEGG" id="spt:SPA1596"/>
<proteinExistence type="predicted"/>
<evidence type="ECO:0000313" key="2">
    <source>
        <dbReference type="Proteomes" id="UP000008185"/>
    </source>
</evidence>
<dbReference type="HOGENOM" id="CLU_2994110_0_0_6"/>
<accession>A0A0H2WPQ3</accession>
<dbReference type="Proteomes" id="UP000008185">
    <property type="component" value="Chromosome"/>
</dbReference>
<dbReference type="AlphaFoldDB" id="A0A0H2WPQ3"/>
<organism evidence="1 2">
    <name type="scientific">Salmonella paratyphi A (strain ATCC 9150 / SARB42)</name>
    <dbReference type="NCBI Taxonomy" id="295319"/>
    <lineage>
        <taxon>Bacteria</taxon>
        <taxon>Pseudomonadati</taxon>
        <taxon>Pseudomonadota</taxon>
        <taxon>Gammaproteobacteria</taxon>
        <taxon>Enterobacterales</taxon>
        <taxon>Enterobacteriaceae</taxon>
        <taxon>Salmonella</taxon>
    </lineage>
</organism>
<sequence>MFLANHIDCGMVHREAPGTAIFYKMKFTPYGSELCFYIRWASIMQVNVKDTSNNRNQ</sequence>
<name>A0A0H2WPQ3_SALPA</name>